<protein>
    <recommendedName>
        <fullName evidence="5">DUF4352 domain-containing protein</fullName>
    </recommendedName>
</protein>
<name>A0A2M9Q226_9BACI</name>
<feature type="chain" id="PRO_5039319618" description="DUF4352 domain-containing protein" evidence="2">
    <location>
        <begin position="19"/>
        <end position="179"/>
    </location>
</feature>
<dbReference type="Proteomes" id="UP000232101">
    <property type="component" value="Unassembled WGS sequence"/>
</dbReference>
<feature type="compositionally biased region" description="Polar residues" evidence="1">
    <location>
        <begin position="32"/>
        <end position="43"/>
    </location>
</feature>
<feature type="signal peptide" evidence="2">
    <location>
        <begin position="1"/>
        <end position="18"/>
    </location>
</feature>
<comment type="caution">
    <text evidence="3">The sequence shown here is derived from an EMBL/GenBank/DDBJ whole genome shotgun (WGS) entry which is preliminary data.</text>
</comment>
<feature type="region of interest" description="Disordered" evidence="1">
    <location>
        <begin position="26"/>
        <end position="56"/>
    </location>
</feature>
<sequence>MKKKLIFSAALVLSLALAGCGETEKENVGGTVETSSSEKANTQETDKAKEKDNADSNKEINQVVVDNDRVKATLVKIVKSTDSIFGNSYEVVFDVENKSKENIGVQARSVSVDGRMVDETIISMSQDVAAGKTAAAKLTMREMDGYEFPEFKSDLEMGLFIYSSDNITNTEEIPVKVKF</sequence>
<keyword evidence="2" id="KW-0732">Signal</keyword>
<feature type="compositionally biased region" description="Basic and acidic residues" evidence="1">
    <location>
        <begin position="44"/>
        <end position="56"/>
    </location>
</feature>
<accession>A0A2M9Q226</accession>
<proteinExistence type="predicted"/>
<reference evidence="3 4" key="1">
    <citation type="submission" date="2017-11" db="EMBL/GenBank/DDBJ databases">
        <title>Bacterial isolate from king chilli rhizosphere.</title>
        <authorList>
            <person name="Takhelmayum P."/>
            <person name="Sarangthem I."/>
        </authorList>
    </citation>
    <scope>NUCLEOTIDE SEQUENCE [LARGE SCALE GENOMIC DNA]</scope>
    <source>
        <strain evidence="4">t26</strain>
    </source>
</reference>
<evidence type="ECO:0000256" key="1">
    <source>
        <dbReference type="SAM" id="MobiDB-lite"/>
    </source>
</evidence>
<organism evidence="3 4">
    <name type="scientific">Lysinibacillus xylanilyticus</name>
    <dbReference type="NCBI Taxonomy" id="582475"/>
    <lineage>
        <taxon>Bacteria</taxon>
        <taxon>Bacillati</taxon>
        <taxon>Bacillota</taxon>
        <taxon>Bacilli</taxon>
        <taxon>Bacillales</taxon>
        <taxon>Bacillaceae</taxon>
        <taxon>Lysinibacillus</taxon>
    </lineage>
</organism>
<dbReference type="EMBL" id="PHQY01000658">
    <property type="protein sequence ID" value="PJO42131.1"/>
    <property type="molecule type" value="Genomic_DNA"/>
</dbReference>
<dbReference type="PROSITE" id="PS51257">
    <property type="entry name" value="PROKAR_LIPOPROTEIN"/>
    <property type="match status" value="1"/>
</dbReference>
<evidence type="ECO:0000256" key="2">
    <source>
        <dbReference type="SAM" id="SignalP"/>
    </source>
</evidence>
<evidence type="ECO:0000313" key="3">
    <source>
        <dbReference type="EMBL" id="PJO42131.1"/>
    </source>
</evidence>
<dbReference type="RefSeq" id="WP_100544471.1">
    <property type="nucleotide sequence ID" value="NZ_CP158849.1"/>
</dbReference>
<dbReference type="AlphaFoldDB" id="A0A2M9Q226"/>
<evidence type="ECO:0008006" key="5">
    <source>
        <dbReference type="Google" id="ProtNLM"/>
    </source>
</evidence>
<evidence type="ECO:0000313" key="4">
    <source>
        <dbReference type="Proteomes" id="UP000232101"/>
    </source>
</evidence>
<gene>
    <name evidence="3" type="ORF">CWD94_19280</name>
</gene>